<evidence type="ECO:0000313" key="4">
    <source>
        <dbReference type="Proteomes" id="UP001152484"/>
    </source>
</evidence>
<dbReference type="InterPro" id="IPR011990">
    <property type="entry name" value="TPR-like_helical_dom_sf"/>
</dbReference>
<feature type="repeat" description="PPR" evidence="2">
    <location>
        <begin position="246"/>
        <end position="280"/>
    </location>
</feature>
<evidence type="ECO:0000313" key="3">
    <source>
        <dbReference type="EMBL" id="CAH9104187.1"/>
    </source>
</evidence>
<dbReference type="FunFam" id="1.25.40.10:FF:000073">
    <property type="entry name" value="Pentatricopeptide repeat-containing protein chloroplastic"/>
    <property type="match status" value="1"/>
</dbReference>
<dbReference type="AlphaFoldDB" id="A0A9P0ZL99"/>
<organism evidence="3 4">
    <name type="scientific">Cuscuta europaea</name>
    <name type="common">European dodder</name>
    <dbReference type="NCBI Taxonomy" id="41803"/>
    <lineage>
        <taxon>Eukaryota</taxon>
        <taxon>Viridiplantae</taxon>
        <taxon>Streptophyta</taxon>
        <taxon>Embryophyta</taxon>
        <taxon>Tracheophyta</taxon>
        <taxon>Spermatophyta</taxon>
        <taxon>Magnoliopsida</taxon>
        <taxon>eudicotyledons</taxon>
        <taxon>Gunneridae</taxon>
        <taxon>Pentapetalae</taxon>
        <taxon>asterids</taxon>
        <taxon>lamiids</taxon>
        <taxon>Solanales</taxon>
        <taxon>Convolvulaceae</taxon>
        <taxon>Cuscuteae</taxon>
        <taxon>Cuscuta</taxon>
        <taxon>Cuscuta subgen. Cuscuta</taxon>
    </lineage>
</organism>
<dbReference type="Pfam" id="PF20431">
    <property type="entry name" value="E_motif"/>
    <property type="match status" value="1"/>
</dbReference>
<dbReference type="GO" id="GO:0009451">
    <property type="term" value="P:RNA modification"/>
    <property type="evidence" value="ECO:0007669"/>
    <property type="project" value="InterPro"/>
</dbReference>
<gene>
    <name evidence="3" type="ORF">CEURO_LOCUS16451</name>
</gene>
<name>A0A9P0ZL99_CUSEU</name>
<dbReference type="Pfam" id="PF13041">
    <property type="entry name" value="PPR_2"/>
    <property type="match status" value="2"/>
</dbReference>
<dbReference type="NCBIfam" id="TIGR00756">
    <property type="entry name" value="PPR"/>
    <property type="match status" value="3"/>
</dbReference>
<dbReference type="Gene3D" id="1.25.40.10">
    <property type="entry name" value="Tetratricopeptide repeat domain"/>
    <property type="match status" value="2"/>
</dbReference>
<evidence type="ECO:0008006" key="5">
    <source>
        <dbReference type="Google" id="ProtNLM"/>
    </source>
</evidence>
<dbReference type="OrthoDB" id="768257at2759"/>
<dbReference type="GO" id="GO:0003729">
    <property type="term" value="F:mRNA binding"/>
    <property type="evidence" value="ECO:0007669"/>
    <property type="project" value="UniProtKB-ARBA"/>
</dbReference>
<keyword evidence="1" id="KW-0677">Repeat</keyword>
<evidence type="ECO:0000256" key="1">
    <source>
        <dbReference type="ARBA" id="ARBA00022737"/>
    </source>
</evidence>
<keyword evidence="4" id="KW-1185">Reference proteome</keyword>
<dbReference type="Pfam" id="PF01535">
    <property type="entry name" value="PPR"/>
    <property type="match status" value="2"/>
</dbReference>
<dbReference type="PROSITE" id="PS51375">
    <property type="entry name" value="PPR"/>
    <property type="match status" value="2"/>
</dbReference>
<dbReference type="PANTHER" id="PTHR47926:SF438">
    <property type="entry name" value="PENTATRICOPEPTIDE REPEAT-CONTAINING PROTEIN"/>
    <property type="match status" value="1"/>
</dbReference>
<dbReference type="EMBL" id="CAMAPE010000045">
    <property type="protein sequence ID" value="CAH9104187.1"/>
    <property type="molecule type" value="Genomic_DNA"/>
</dbReference>
<dbReference type="InterPro" id="IPR002885">
    <property type="entry name" value="PPR_rpt"/>
</dbReference>
<dbReference type="FunFam" id="1.25.40.10:FF:000090">
    <property type="entry name" value="Pentatricopeptide repeat-containing protein, chloroplastic"/>
    <property type="match status" value="1"/>
</dbReference>
<reference evidence="3" key="1">
    <citation type="submission" date="2022-07" db="EMBL/GenBank/DDBJ databases">
        <authorList>
            <person name="Macas J."/>
            <person name="Novak P."/>
            <person name="Neumann P."/>
        </authorList>
    </citation>
    <scope>NUCLEOTIDE SEQUENCE</scope>
</reference>
<evidence type="ECO:0000256" key="2">
    <source>
        <dbReference type="PROSITE-ProRule" id="PRU00708"/>
    </source>
</evidence>
<protein>
    <recommendedName>
        <fullName evidence="5">Pentatricopeptide repeat-containing protein</fullName>
    </recommendedName>
</protein>
<dbReference type="InterPro" id="IPR046848">
    <property type="entry name" value="E_motif"/>
</dbReference>
<dbReference type="Proteomes" id="UP001152484">
    <property type="component" value="Unassembled WGS sequence"/>
</dbReference>
<proteinExistence type="predicted"/>
<comment type="caution">
    <text evidence="3">The sequence shown here is derived from an EMBL/GenBank/DDBJ whole genome shotgun (WGS) entry which is preliminary data.</text>
</comment>
<feature type="repeat" description="PPR" evidence="2">
    <location>
        <begin position="145"/>
        <end position="179"/>
    </location>
</feature>
<accession>A0A9P0ZL99</accession>
<sequence length="470" mass="52962">MHRFREELTSIRSLQKSPQRFLDIMRASKYNVTNKPGNHLRLIEGCLQPDRGKPDLLPSGKENPIELIRRLHKEGLKTDPGFLSNALSVCCSERAVNIGIQIHCLVMKNGCLTNVYVGSSLVSLYSKCGSLEVAHNLFEEMPIKNVVSWTTVIHGFSQVFQVDVCLKLYMEMLNHALMPNDYTFTSLLSACTGSGCFGQAKSVHCQTICTGLESHVHVSNALISMYCKGGDVEDAHYIFQKINDKDLVSWNSMISGYAQHGLAPQAIDLFEQMKDKRVKPDSITFLGILSACRHAGLFEQGWFYFNSMALYDEKPRIDHFSCIVDLLGRAGRVEEAHDMIKKMCVSPNGVIWGSLLMSSRLHGNAEVGIEAAENRLMLEPGSRATHLQLANLYASIGLWHEAARVRKEMKSKWLKIESGCSWIEIRNEIHCFRVEDGSFAEWIEVVPVMYILADHMRDHGKETISELYCN</sequence>
<dbReference type="InterPro" id="IPR046960">
    <property type="entry name" value="PPR_At4g14850-like_plant"/>
</dbReference>
<dbReference type="PANTHER" id="PTHR47926">
    <property type="entry name" value="PENTATRICOPEPTIDE REPEAT-CONTAINING PROTEIN"/>
    <property type="match status" value="1"/>
</dbReference>